<dbReference type="GO" id="GO:0055085">
    <property type="term" value="P:transmembrane transport"/>
    <property type="evidence" value="ECO:0007669"/>
    <property type="project" value="InterPro"/>
</dbReference>
<feature type="transmembrane region" description="Helical" evidence="7">
    <location>
        <begin position="305"/>
        <end position="329"/>
    </location>
</feature>
<dbReference type="PANTHER" id="PTHR43744">
    <property type="entry name" value="ABC TRANSPORTER PERMEASE PROTEIN MG189-RELATED-RELATED"/>
    <property type="match status" value="1"/>
</dbReference>
<dbReference type="CDD" id="cd06261">
    <property type="entry name" value="TM_PBP2"/>
    <property type="match status" value="1"/>
</dbReference>
<organism evidence="9 10">
    <name type="scientific">Candidatus Cohnella colombiensis</name>
    <dbReference type="NCBI Taxonomy" id="3121368"/>
    <lineage>
        <taxon>Bacteria</taxon>
        <taxon>Bacillati</taxon>
        <taxon>Bacillota</taxon>
        <taxon>Bacilli</taxon>
        <taxon>Bacillales</taxon>
        <taxon>Paenibacillaceae</taxon>
        <taxon>Cohnella</taxon>
    </lineage>
</organism>
<dbReference type="GO" id="GO:0005886">
    <property type="term" value="C:plasma membrane"/>
    <property type="evidence" value="ECO:0007669"/>
    <property type="project" value="UniProtKB-SubCell"/>
</dbReference>
<reference evidence="9" key="1">
    <citation type="submission" date="2023-03" db="EMBL/GenBank/DDBJ databases">
        <title>Andean soil-derived lignocellulolytic bacterial consortium as a source of novel taxa and putative plastic-active enzymes.</title>
        <authorList>
            <person name="Diaz-Garcia L."/>
            <person name="Chuvochina M."/>
            <person name="Feuerriegel G."/>
            <person name="Bunk B."/>
            <person name="Sproer C."/>
            <person name="Streit W.R."/>
            <person name="Rodriguez L.M."/>
            <person name="Overmann J."/>
            <person name="Jimenez D.J."/>
        </authorList>
    </citation>
    <scope>NUCLEOTIDE SEQUENCE</scope>
    <source>
        <strain evidence="9">MAG 2441</strain>
    </source>
</reference>
<keyword evidence="3" id="KW-1003">Cell membrane</keyword>
<dbReference type="Proteomes" id="UP001178662">
    <property type="component" value="Chromosome"/>
</dbReference>
<feature type="transmembrane region" description="Helical" evidence="7">
    <location>
        <begin position="41"/>
        <end position="63"/>
    </location>
</feature>
<keyword evidence="5 7" id="KW-1133">Transmembrane helix</keyword>
<keyword evidence="10" id="KW-1185">Reference proteome</keyword>
<feature type="domain" description="ABC transmembrane type-1" evidence="8">
    <location>
        <begin position="126"/>
        <end position="333"/>
    </location>
</feature>
<evidence type="ECO:0000313" key="9">
    <source>
        <dbReference type="EMBL" id="WEK54750.1"/>
    </source>
</evidence>
<evidence type="ECO:0000259" key="8">
    <source>
        <dbReference type="Pfam" id="PF00528"/>
    </source>
</evidence>
<evidence type="ECO:0000313" key="10">
    <source>
        <dbReference type="Proteomes" id="UP001178662"/>
    </source>
</evidence>
<dbReference type="Pfam" id="PF00528">
    <property type="entry name" value="BPD_transp_1"/>
    <property type="match status" value="1"/>
</dbReference>
<dbReference type="SUPFAM" id="SSF161098">
    <property type="entry name" value="MetI-like"/>
    <property type="match status" value="1"/>
</dbReference>
<name>A0AA95EWH6_9BACL</name>
<gene>
    <name evidence="9" type="ORF">P0Y55_01325</name>
</gene>
<protein>
    <submittedName>
        <fullName evidence="9">Carbohydrate ABC transporter permease</fullName>
    </submittedName>
</protein>
<feature type="transmembrane region" description="Helical" evidence="7">
    <location>
        <begin position="188"/>
        <end position="210"/>
    </location>
</feature>
<dbReference type="InterPro" id="IPR035906">
    <property type="entry name" value="MetI-like_sf"/>
</dbReference>
<proteinExistence type="predicted"/>
<dbReference type="Gene3D" id="1.10.3720.10">
    <property type="entry name" value="MetI-like"/>
    <property type="match status" value="1"/>
</dbReference>
<feature type="transmembrane region" description="Helical" evidence="7">
    <location>
        <begin position="240"/>
        <end position="260"/>
    </location>
</feature>
<evidence type="ECO:0000256" key="7">
    <source>
        <dbReference type="SAM" id="Phobius"/>
    </source>
</evidence>
<evidence type="ECO:0000256" key="5">
    <source>
        <dbReference type="ARBA" id="ARBA00022989"/>
    </source>
</evidence>
<evidence type="ECO:0000256" key="6">
    <source>
        <dbReference type="ARBA" id="ARBA00023136"/>
    </source>
</evidence>
<accession>A0AA95EWH6</accession>
<keyword evidence="4 7" id="KW-0812">Transmembrane</keyword>
<keyword evidence="6 7" id="KW-0472">Membrane</keyword>
<feature type="transmembrane region" description="Helical" evidence="7">
    <location>
        <begin position="110"/>
        <end position="132"/>
    </location>
</feature>
<comment type="subcellular location">
    <subcellularLocation>
        <location evidence="1">Cell membrane</location>
        <topology evidence="1">Multi-pass membrane protein</topology>
    </subcellularLocation>
</comment>
<dbReference type="PANTHER" id="PTHR43744:SF6">
    <property type="entry name" value="ABC TRANSPORTER PERMEASE PROTEIN YESQ-RELATED"/>
    <property type="match status" value="1"/>
</dbReference>
<dbReference type="EMBL" id="CP119317">
    <property type="protein sequence ID" value="WEK54750.1"/>
    <property type="molecule type" value="Genomic_DNA"/>
</dbReference>
<sequence length="344" mass="38375">MNNDTSITAPSGEAVKASTDQNTLWYAIKLRVFNLDKWSRWIWSIVRAILLIGMGFVILYPILLKISASFKSMDDLYNPTVMWVPQSFTLENFRTAIDVMKYYDAIINSFSLAAVTTILQTFSCALAGYAFAKLPFKGSKLLFAGVVLTILVPPQTILVPMYINFKDFDFFGLITLFKGSGINLLDSYWPFILTAATGNALKSGLFIYIFRQFFRGISKEIEEAAFVDGAGIYKSFIRIMLPNAIPAMVTVMLFAFVWQWNDTFVTSNFLPNMNTLTTATLSLPYKLNVLLGTGAGGGSTQVDPFLASMLVDTGLLLSILPLIIMYFFVQRYFVESIDRAGLVG</sequence>
<evidence type="ECO:0000256" key="2">
    <source>
        <dbReference type="ARBA" id="ARBA00022448"/>
    </source>
</evidence>
<feature type="transmembrane region" description="Helical" evidence="7">
    <location>
        <begin position="141"/>
        <end position="163"/>
    </location>
</feature>
<evidence type="ECO:0000256" key="4">
    <source>
        <dbReference type="ARBA" id="ARBA00022692"/>
    </source>
</evidence>
<dbReference type="AlphaFoldDB" id="A0AA95EWH6"/>
<evidence type="ECO:0000256" key="1">
    <source>
        <dbReference type="ARBA" id="ARBA00004651"/>
    </source>
</evidence>
<dbReference type="InterPro" id="IPR000515">
    <property type="entry name" value="MetI-like"/>
</dbReference>
<keyword evidence="2" id="KW-0813">Transport</keyword>
<evidence type="ECO:0000256" key="3">
    <source>
        <dbReference type="ARBA" id="ARBA00022475"/>
    </source>
</evidence>